<feature type="region of interest" description="Disordered" evidence="1">
    <location>
        <begin position="1700"/>
        <end position="1769"/>
    </location>
</feature>
<feature type="compositionally biased region" description="Low complexity" evidence="1">
    <location>
        <begin position="950"/>
        <end position="960"/>
    </location>
</feature>
<feature type="compositionally biased region" description="Low complexity" evidence="1">
    <location>
        <begin position="1556"/>
        <end position="1571"/>
    </location>
</feature>
<dbReference type="Proteomes" id="UP000694383">
    <property type="component" value="Unplaced"/>
</dbReference>
<keyword evidence="4" id="KW-1185">Reference proteome</keyword>
<accession>A0A8C7XKW6</accession>
<feature type="compositionally biased region" description="Basic and acidic residues" evidence="1">
    <location>
        <begin position="2306"/>
        <end position="2469"/>
    </location>
</feature>
<feature type="region of interest" description="Disordered" evidence="1">
    <location>
        <begin position="1429"/>
        <end position="1466"/>
    </location>
</feature>
<feature type="compositionally biased region" description="Low complexity" evidence="1">
    <location>
        <begin position="1251"/>
        <end position="1273"/>
    </location>
</feature>
<name>A0A8C7XKW6_9TELE</name>
<feature type="compositionally biased region" description="Pro residues" evidence="1">
    <location>
        <begin position="2070"/>
        <end position="2089"/>
    </location>
</feature>
<feature type="compositionally biased region" description="Low complexity" evidence="1">
    <location>
        <begin position="276"/>
        <end position="292"/>
    </location>
</feature>
<dbReference type="Ensembl" id="ENSOSIT00000015997.1">
    <property type="protein sequence ID" value="ENSOSIP00000015124.1"/>
    <property type="gene ID" value="ENSOSIG00000008483.1"/>
</dbReference>
<feature type="compositionally biased region" description="Gly residues" evidence="1">
    <location>
        <begin position="1613"/>
        <end position="1625"/>
    </location>
</feature>
<organism evidence="3 4">
    <name type="scientific">Oryzias sinensis</name>
    <name type="common">Chinese medaka</name>
    <dbReference type="NCBI Taxonomy" id="183150"/>
    <lineage>
        <taxon>Eukaryota</taxon>
        <taxon>Metazoa</taxon>
        <taxon>Chordata</taxon>
        <taxon>Craniata</taxon>
        <taxon>Vertebrata</taxon>
        <taxon>Euteleostomi</taxon>
        <taxon>Actinopterygii</taxon>
        <taxon>Neopterygii</taxon>
        <taxon>Teleostei</taxon>
        <taxon>Neoteleostei</taxon>
        <taxon>Acanthomorphata</taxon>
        <taxon>Ovalentaria</taxon>
        <taxon>Atherinomorphae</taxon>
        <taxon>Beloniformes</taxon>
        <taxon>Adrianichthyidae</taxon>
        <taxon>Oryziinae</taxon>
        <taxon>Oryzias</taxon>
    </lineage>
</organism>
<reference evidence="3" key="2">
    <citation type="submission" date="2025-09" db="UniProtKB">
        <authorList>
            <consortium name="Ensembl"/>
        </authorList>
    </citation>
    <scope>IDENTIFICATION</scope>
</reference>
<feature type="compositionally biased region" description="Gly residues" evidence="1">
    <location>
        <begin position="1145"/>
        <end position="1155"/>
    </location>
</feature>
<feature type="compositionally biased region" description="Low complexity" evidence="1">
    <location>
        <begin position="1666"/>
        <end position="1688"/>
    </location>
</feature>
<feature type="compositionally biased region" description="Polar residues" evidence="1">
    <location>
        <begin position="1924"/>
        <end position="1937"/>
    </location>
</feature>
<feature type="compositionally biased region" description="Gly residues" evidence="1">
    <location>
        <begin position="634"/>
        <end position="643"/>
    </location>
</feature>
<feature type="compositionally biased region" description="Polar residues" evidence="1">
    <location>
        <begin position="523"/>
        <end position="539"/>
    </location>
</feature>
<proteinExistence type="predicted"/>
<feature type="compositionally biased region" description="Polar residues" evidence="1">
    <location>
        <begin position="961"/>
        <end position="971"/>
    </location>
</feature>
<feature type="compositionally biased region" description="Low complexity" evidence="1">
    <location>
        <begin position="2243"/>
        <end position="2260"/>
    </location>
</feature>
<feature type="compositionally biased region" description="Pro residues" evidence="1">
    <location>
        <begin position="451"/>
        <end position="463"/>
    </location>
</feature>
<feature type="compositionally biased region" description="Low complexity" evidence="1">
    <location>
        <begin position="505"/>
        <end position="522"/>
    </location>
</feature>
<feature type="compositionally biased region" description="Gly residues" evidence="1">
    <location>
        <begin position="1451"/>
        <end position="1463"/>
    </location>
</feature>
<feature type="compositionally biased region" description="Low complexity" evidence="1">
    <location>
        <begin position="567"/>
        <end position="590"/>
    </location>
</feature>
<evidence type="ECO:0000259" key="2">
    <source>
        <dbReference type="Pfam" id="PF13926"/>
    </source>
</evidence>
<feature type="region of interest" description="Disordered" evidence="1">
    <location>
        <begin position="272"/>
        <end position="298"/>
    </location>
</feature>
<feature type="compositionally biased region" description="Basic residues" evidence="1">
    <location>
        <begin position="1631"/>
        <end position="1641"/>
    </location>
</feature>
<dbReference type="PANTHER" id="PTHR14709:SF1">
    <property type="entry name" value="PROLINE-RICH PROTEIN 12"/>
    <property type="match status" value="1"/>
</dbReference>
<feature type="compositionally biased region" description="Polar residues" evidence="1">
    <location>
        <begin position="1429"/>
        <end position="1447"/>
    </location>
</feature>
<feature type="compositionally biased region" description="Low complexity" evidence="1">
    <location>
        <begin position="646"/>
        <end position="663"/>
    </location>
</feature>
<dbReference type="InterPro" id="IPR025451">
    <property type="entry name" value="DUF4211"/>
</dbReference>
<evidence type="ECO:0000313" key="3">
    <source>
        <dbReference type="Ensembl" id="ENSOSIP00000015124.1"/>
    </source>
</evidence>
<feature type="region of interest" description="Disordered" evidence="1">
    <location>
        <begin position="1488"/>
        <end position="1688"/>
    </location>
</feature>
<feature type="compositionally biased region" description="Low complexity" evidence="1">
    <location>
        <begin position="1111"/>
        <end position="1120"/>
    </location>
</feature>
<feature type="compositionally biased region" description="Basic and acidic residues" evidence="1">
    <location>
        <begin position="1758"/>
        <end position="1768"/>
    </location>
</feature>
<feature type="compositionally biased region" description="Gly residues" evidence="1">
    <location>
        <begin position="542"/>
        <end position="555"/>
    </location>
</feature>
<feature type="compositionally biased region" description="Pro residues" evidence="1">
    <location>
        <begin position="1898"/>
        <end position="1909"/>
    </location>
</feature>
<feature type="compositionally biased region" description="Low complexity" evidence="1">
    <location>
        <begin position="376"/>
        <end position="450"/>
    </location>
</feature>
<feature type="compositionally biased region" description="Basic and acidic residues" evidence="1">
    <location>
        <begin position="2267"/>
        <end position="2287"/>
    </location>
</feature>
<feature type="compositionally biased region" description="Polar residues" evidence="1">
    <location>
        <begin position="901"/>
        <end position="924"/>
    </location>
</feature>
<feature type="compositionally biased region" description="Low complexity" evidence="1">
    <location>
        <begin position="1714"/>
        <end position="1725"/>
    </location>
</feature>
<feature type="compositionally biased region" description="Polar residues" evidence="1">
    <location>
        <begin position="1127"/>
        <end position="1136"/>
    </location>
</feature>
<feature type="region of interest" description="Disordered" evidence="1">
    <location>
        <begin position="2243"/>
        <end position="2518"/>
    </location>
</feature>
<feature type="compositionally biased region" description="Basic and acidic residues" evidence="1">
    <location>
        <begin position="930"/>
        <end position="939"/>
    </location>
</feature>
<evidence type="ECO:0000256" key="1">
    <source>
        <dbReference type="SAM" id="MobiDB-lite"/>
    </source>
</evidence>
<feature type="compositionally biased region" description="Basic and acidic residues" evidence="1">
    <location>
        <begin position="1844"/>
        <end position="1854"/>
    </location>
</feature>
<dbReference type="GeneTree" id="ENSGT00440000037417"/>
<feature type="region of interest" description="Disordered" evidence="1">
    <location>
        <begin position="1781"/>
        <end position="2146"/>
    </location>
</feature>
<feature type="compositionally biased region" description="Pro residues" evidence="1">
    <location>
        <begin position="1814"/>
        <end position="1826"/>
    </location>
</feature>
<evidence type="ECO:0000313" key="4">
    <source>
        <dbReference type="Proteomes" id="UP000694383"/>
    </source>
</evidence>
<protein>
    <submittedName>
        <fullName evidence="3">Proline rich 12a</fullName>
    </submittedName>
</protein>
<feature type="compositionally biased region" description="Low complexity" evidence="1">
    <location>
        <begin position="1047"/>
        <end position="1058"/>
    </location>
</feature>
<feature type="compositionally biased region" description="Basic and acidic residues" evidence="1">
    <location>
        <begin position="1642"/>
        <end position="1660"/>
    </location>
</feature>
<dbReference type="PANTHER" id="PTHR14709">
    <property type="entry name" value="GLUTAMINE AND SERINE-RICH PROTEIN 1-RELATED"/>
    <property type="match status" value="1"/>
</dbReference>
<dbReference type="InterPro" id="IPR052466">
    <property type="entry name" value="DNA_MethProtect_Complex"/>
</dbReference>
<feature type="domain" description="DUF4211" evidence="2">
    <location>
        <begin position="2502"/>
        <end position="2617"/>
    </location>
</feature>
<feature type="compositionally biased region" description="Gly residues" evidence="1">
    <location>
        <begin position="602"/>
        <end position="626"/>
    </location>
</feature>
<feature type="compositionally biased region" description="Polar residues" evidence="1">
    <location>
        <begin position="706"/>
        <end position="719"/>
    </location>
</feature>
<feature type="compositionally biased region" description="Basic and acidic residues" evidence="1">
    <location>
        <begin position="986"/>
        <end position="1046"/>
    </location>
</feature>
<feature type="compositionally biased region" description="Low complexity" evidence="1">
    <location>
        <begin position="864"/>
        <end position="874"/>
    </location>
</feature>
<feature type="compositionally biased region" description="Basic and acidic residues" evidence="1">
    <location>
        <begin position="359"/>
        <end position="369"/>
    </location>
</feature>
<reference evidence="3" key="1">
    <citation type="submission" date="2025-08" db="UniProtKB">
        <authorList>
            <consortium name="Ensembl"/>
        </authorList>
    </citation>
    <scope>IDENTIFICATION</scope>
</reference>
<feature type="compositionally biased region" description="Low complexity" evidence="1">
    <location>
        <begin position="1077"/>
        <end position="1091"/>
    </location>
</feature>
<feature type="compositionally biased region" description="Low complexity" evidence="1">
    <location>
        <begin position="2491"/>
        <end position="2501"/>
    </location>
</feature>
<feature type="compositionally biased region" description="Low complexity" evidence="1">
    <location>
        <begin position="1206"/>
        <end position="1241"/>
    </location>
</feature>
<sequence length="2705" mass="292360">MDRNYPGTGFGDLGAGAGWSYDRTAKASLVYGSSRSSHPESELLHRQAYATPHPLQGYATNHHPGSSGQGGAWGAAGRSLGLSGLFDTGLHHASPSAPDASVMNLISALESRGPQPPPSASSLLSQFRTPSWQTAMHTPAPPELFISGALPGSGSFPSSSALSAYQHPASFSSRSFPAASLSLQDTPTFSPTSNGLLSPHDPLLHIKAPSQSSLGFDRLLSSQGAAAAAYRGSQDPTGATSAQASSARHLQSHQFNLLSSQLQDQSSQLYNPSVFSSAQPQPQSQSQSNSAQERTVPRQDSVIKHYQRPTPTQSQLSSSAAHSLQHYLGCGGAGYQQIATHHRHAGLSCSPLGDQSPSSDHKTPSRTEQYRPIIQPAYSSSSSSSSAGKSTKSSSSSGYSSGSSASSSRTPHTPPSASSTSSSSSSSSATSGSHPSNSIPTSSSTAAPSRQQPPPQPAPPPPASQQQQQSTASTPAPQSLPKSCLSGYGSPVPPVKTPTSALTGQTPPQQTQSYSPNQPPTSHLAQSYGGFSSPQAQDLSSGAGGKGYGSLGGRGQSYSTDMYGADSAYGSLPSSLGGAGSPSLGYGAPGHSPALLRSSGSSGSGASGGGSSSGAGSGNSGSGGATGNSMTAERGGGGSGGGSYHIPDSSPSPSGNSGIIRPGLHSPVPTCATQSPGGAGSNKYISSVLSPPFLASPQGFPDARGPSSQPQPYHSTSSKAKTDASLLGVGSQRSQDEVDDEDEFLIQHLLQAQASPAPQSAHHHPQQQPQQQSQQTQPPPQSVPSSSDSGKGMNYDMGKTSEERYHPQSVIRTHSATTAAGVGNPGSSGSISGLDNQLEMSLKKQHQHHHQQQPQQQRNERTVGSSRSSSGRGSAEQVHSHLHHHDNLGSVVHYGRGDPYSQHSLGPQHSTHSQHVASHSQMPPHSQIDLQKKSQERSEIPYPRKTPELQQQHSQSQAQSLMDSPTDQSRQPPHLLQSVLSHTTRNKLEPHQQHHKMESHRQHQQHPKMDSHSQHQQHQKMDSHQHPQHHKIDSHSQHQQHHKMDSHPQQQHSISQQQAVMESTGGRLGSSKHQAPSQSQTTQLQLQLQSQALEVAAAHYNHGPHPHEQSQVKQSSVVSSLDMLERSLSQTSSTDVGVTDDRRGGPGSAGRSGGSGERHRQQQEPPRQHPPHHHPQQHSASELHSFLTEPDMGLSTPSHMHHLSQHHTQQQQQQQQQHPSSQHQQTHSHHPLSQPHPQQTPHSHHIPPPSASAHSQPQSDQQQLSSQQSQMEQQRSEQHQFDTVSPVEKADQNQQSNRFVPLTSICFPDSLLQDEDRSFFPGMEDMFCAEDYKSSCAGGGGPGQEEMNDAREGLDSMKTGQSGGGAGGASGPSYDLMGHHGGDQGYEPYCHGLEEPSNNTMTLDLDSLKTHELPSTVNTEQLGLIQSQGPAMGMTSNTAGQHNSGAKLSSGPGGTSSGTGSGGLQSPIFCSSRPKKLLKSSSFHLLKERRDPNTLPKKSYAQEYEFEDDEDKADQPAEIRLNSRRLPDLLPDLVSSCRKGGGGGSLSPLMSDIDFYHSSGYSSLGSHSILPPDGPKKRGRKPTRPKREGPPRPRGRPRIRPMPEPYTPRGMLGDMGGTSVGGGFSVEGRGRGRGRGSRGRGGRREDMYMEMSGKDQEQMHPHHLHQQQQLHHQPQQHEPIPPLKIKLPISSLSSSDALLRTDSLSGTDPALSDGSVGSAPSLGLSPGPPCSAESTRSQDKNKAKNQMISEGMDEDGLEERGDERDSESKAGFVASFLDFLKTGKRPPGLDISPGMEPDNVETSPCKAGGLRPLSPAPPPPPPPPPFGDSEGNGGLALGSCPSPKRLEDELKRNLETLPSFSSDEEDSVGKNQDLQKSISSAISALYDTPQISSNIQPPLAPPPPQPQPAQQPLTPIMQPPTLSPQPAVNTPHMQPQSDEPHLLQPEGEEMEDNKEEEIEEDKCTEREEDGEMAEDREPQLETLGPPKLDAPLSEIPPDLATPEPTSAPPSPASSSSPSHSPLPPLSLPSPLPRPEDPQEVSQPPSPATSKSLSPSLPPTAIAAAATTAAPPAPPPEPATPPPTSSPPPTIQKESPLPSPESPASPASPEEPPAPKITSLHLAQKQEDAAIVGESEEDESESGGEGIFRERDEFVVRVEDIRTLKLALQTGREPPPIWRVQKALLQKFSPEIKDGQRQFCATSNYLGYFGDAKRRYQRIYVKFLENVNKKDYVRVCSRRPWRRAPPALRRPSLPRLASPPATQVPPKTGEKEERVSPVLQREQREKTKTATAKKHREGNEVPAVVPKPKEKEEERYPDKEREDEEKPVQPQQEKVEKRVQLQQEKAEKRLQQQQEKAEKRMHLQQEKAEKRMQLQQEKAENRVQQEKAENRVQQEKAEKRAQQEKAEKRAQQPPLEKVEKRLHPLQKVEKRVPSKQEKVEKRAGATERARTKEDKKALERKEREKAERPPKSKPAKVKAEPPPKKRKKWLNVPSSVPSSSESDSSDEVASENEMPVKGGVNNRAMREMFRSYVEMLVSTALDPDMIQALEDTDDELYLPPMRKIDSILSEQKRRLLRRVSMSSQHQEVLHAYPQIIVDALDTGVVRVRLSGDAYNRKTLNRVKKALPKPQDLKLSSETYRIYSLYHSLHHYKYHTFLQCKKETNTIEQAAEDPGQEEVVQQCMANQSWLDTLFSSFIELLTLSTKV</sequence>
<feature type="compositionally biased region" description="Polar residues" evidence="1">
    <location>
        <begin position="825"/>
        <end position="839"/>
    </location>
</feature>
<feature type="region of interest" description="Disordered" evidence="1">
    <location>
        <begin position="346"/>
        <end position="1296"/>
    </location>
</feature>
<feature type="compositionally biased region" description="Acidic residues" evidence="1">
    <location>
        <begin position="1946"/>
        <end position="1972"/>
    </location>
</feature>
<feature type="compositionally biased region" description="Low complexity" evidence="1">
    <location>
        <begin position="464"/>
        <end position="479"/>
    </location>
</feature>
<feature type="compositionally biased region" description="Low complexity" evidence="1">
    <location>
        <begin position="747"/>
        <end position="776"/>
    </location>
</feature>
<feature type="compositionally biased region" description="Polar residues" evidence="1">
    <location>
        <begin position="1869"/>
        <end position="1882"/>
    </location>
</feature>
<feature type="compositionally biased region" description="Pro residues" evidence="1">
    <location>
        <begin position="2020"/>
        <end position="2032"/>
    </location>
</feature>
<feature type="compositionally biased region" description="Low complexity" evidence="1">
    <location>
        <begin position="2047"/>
        <end position="2069"/>
    </location>
</feature>
<dbReference type="Pfam" id="PF13926">
    <property type="entry name" value="DUF4211"/>
    <property type="match status" value="1"/>
</dbReference>